<protein>
    <submittedName>
        <fullName evidence="2">HAMP domain-containing protein</fullName>
    </submittedName>
</protein>
<feature type="domain" description="HAMP" evidence="1">
    <location>
        <begin position="40"/>
        <end position="91"/>
    </location>
</feature>
<dbReference type="GO" id="GO:0007165">
    <property type="term" value="P:signal transduction"/>
    <property type="evidence" value="ECO:0007669"/>
    <property type="project" value="InterPro"/>
</dbReference>
<comment type="caution">
    <text evidence="2">The sequence shown here is derived from an EMBL/GenBank/DDBJ whole genome shotgun (WGS) entry which is preliminary data.</text>
</comment>
<dbReference type="SUPFAM" id="SSF158472">
    <property type="entry name" value="HAMP domain-like"/>
    <property type="match status" value="1"/>
</dbReference>
<organism evidence="2">
    <name type="scientific">Billgrantia gudaonensis</name>
    <dbReference type="NCBI Taxonomy" id="376427"/>
    <lineage>
        <taxon>Bacteria</taxon>
        <taxon>Pseudomonadati</taxon>
        <taxon>Pseudomonadota</taxon>
        <taxon>Gammaproteobacteria</taxon>
        <taxon>Oceanospirillales</taxon>
        <taxon>Halomonadaceae</taxon>
        <taxon>Billgrantia</taxon>
    </lineage>
</organism>
<accession>A0A3S0QRM2</accession>
<dbReference type="InterPro" id="IPR003660">
    <property type="entry name" value="HAMP_dom"/>
</dbReference>
<dbReference type="AlphaFoldDB" id="A0A3S0QRM2"/>
<reference evidence="2" key="1">
    <citation type="submission" date="2018-12" db="EMBL/GenBank/DDBJ databases">
        <authorList>
            <person name="Jadhav K."/>
            <person name="Kushwaha B."/>
            <person name="Jadhav I."/>
        </authorList>
    </citation>
    <scope>NUCLEOTIDE SEQUENCE [LARGE SCALE GENOMIC DNA]</scope>
    <source>
        <strain evidence="2">SBS 10</strain>
    </source>
</reference>
<dbReference type="Pfam" id="PF00672">
    <property type="entry name" value="HAMP"/>
    <property type="match status" value="1"/>
</dbReference>
<proteinExistence type="predicted"/>
<gene>
    <name evidence="2" type="ORF">DSL92_06550</name>
</gene>
<dbReference type="CDD" id="cd06225">
    <property type="entry name" value="HAMP"/>
    <property type="match status" value="1"/>
</dbReference>
<name>A0A3S0QRM2_9GAMM</name>
<dbReference type="GO" id="GO:0016020">
    <property type="term" value="C:membrane"/>
    <property type="evidence" value="ECO:0007669"/>
    <property type="project" value="InterPro"/>
</dbReference>
<dbReference type="PROSITE" id="PS50885">
    <property type="entry name" value="HAMP"/>
    <property type="match status" value="1"/>
</dbReference>
<dbReference type="Gene3D" id="6.10.340.10">
    <property type="match status" value="1"/>
</dbReference>
<evidence type="ECO:0000259" key="1">
    <source>
        <dbReference type="PROSITE" id="PS50885"/>
    </source>
</evidence>
<dbReference type="EMBL" id="RXHI01000019">
    <property type="protein sequence ID" value="RUA22327.1"/>
    <property type="molecule type" value="Genomic_DNA"/>
</dbReference>
<sequence length="92" mass="10403">MKASLERAARPHRALGAALVTFSILTAINCVSRAVWSIRRRILQPLERLRNLSEPCGGDIEIPLPPFHNDEIGTLARAFEHLRTRDRRHQAA</sequence>
<dbReference type="SMART" id="SM00304">
    <property type="entry name" value="HAMP"/>
    <property type="match status" value="1"/>
</dbReference>
<evidence type="ECO:0000313" key="2">
    <source>
        <dbReference type="EMBL" id="RUA22327.1"/>
    </source>
</evidence>